<sequence>MKVKLVSVLMVLVLFLAACGGGGGNEPAPADNGGDAPAETEGGEEAAAGSGDKRVIRVSNGINDQHPAYEASLRFKELVEEQTDDFEVQVYHSGQIADDRSAIEMLQLGTLEIVVTSSSPLANFLPEYGVFDLPFTISDPAVADELLDGPFGEKMFGLLESQGLVGLAWWENGFRNLTNSVRPVASVEDLNGLKIRTMENEIHLDAWREMGANPTPMAFTELFTAMQQGTVDGQENPYPTIDLSQYAEVQEHISDTNHVYTPFLFLFSKSIWDELSADQQTIIHEAAIEAGLFNRERNREVADESLERLKESMTFTEITDEERARFQEVVQPVIEKHKDSIGAEIVDEYLNTISEITGG</sequence>
<dbReference type="Pfam" id="PF03480">
    <property type="entry name" value="DctP"/>
    <property type="match status" value="1"/>
</dbReference>
<dbReference type="RefSeq" id="WP_251223590.1">
    <property type="nucleotide sequence ID" value="NZ_JAMBOL010000010.1"/>
</dbReference>
<dbReference type="Proteomes" id="UP001139179">
    <property type="component" value="Unassembled WGS sequence"/>
</dbReference>
<evidence type="ECO:0000313" key="6">
    <source>
        <dbReference type="EMBL" id="MCM3714820.1"/>
    </source>
</evidence>
<evidence type="ECO:0000256" key="1">
    <source>
        <dbReference type="ARBA" id="ARBA00009023"/>
    </source>
</evidence>
<dbReference type="InterPro" id="IPR038404">
    <property type="entry name" value="TRAP_DctP_sf"/>
</dbReference>
<dbReference type="AlphaFoldDB" id="A0A9X2DSL9"/>
<feature type="compositionally biased region" description="Low complexity" evidence="4">
    <location>
        <begin position="27"/>
        <end position="50"/>
    </location>
</feature>
<dbReference type="CDD" id="cd13679">
    <property type="entry name" value="PBP2_TRAP_YiaO_like"/>
    <property type="match status" value="1"/>
</dbReference>
<keyword evidence="2" id="KW-0813">Transport</keyword>
<reference evidence="6" key="1">
    <citation type="submission" date="2022-05" db="EMBL/GenBank/DDBJ databases">
        <title>Comparative Genomics of Spacecraft Associated Microbes.</title>
        <authorList>
            <person name="Tran M.T."/>
            <person name="Wright A."/>
            <person name="Seuylemezian A."/>
            <person name="Eisen J."/>
            <person name="Coil D."/>
        </authorList>
    </citation>
    <scope>NUCLEOTIDE SEQUENCE</scope>
    <source>
        <strain evidence="6">214.1.1</strain>
    </source>
</reference>
<dbReference type="NCBIfam" id="NF037995">
    <property type="entry name" value="TRAP_S1"/>
    <property type="match status" value="1"/>
</dbReference>
<dbReference type="GO" id="GO:0055085">
    <property type="term" value="P:transmembrane transport"/>
    <property type="evidence" value="ECO:0007669"/>
    <property type="project" value="InterPro"/>
</dbReference>
<dbReference type="EMBL" id="JAMBOL010000010">
    <property type="protein sequence ID" value="MCM3714820.1"/>
    <property type="molecule type" value="Genomic_DNA"/>
</dbReference>
<name>A0A9X2DSL9_9BACI</name>
<dbReference type="PANTHER" id="PTHR33376:SF7">
    <property type="entry name" value="C4-DICARBOXYLATE-BINDING PROTEIN DCTB"/>
    <property type="match status" value="1"/>
</dbReference>
<protein>
    <submittedName>
        <fullName evidence="6">TRAP transporter substrate-binding protein</fullName>
    </submittedName>
</protein>
<dbReference type="Gene3D" id="3.40.190.170">
    <property type="entry name" value="Bacterial extracellular solute-binding protein, family 7"/>
    <property type="match status" value="1"/>
</dbReference>
<feature type="region of interest" description="Disordered" evidence="4">
    <location>
        <begin position="26"/>
        <end position="51"/>
    </location>
</feature>
<evidence type="ECO:0000256" key="2">
    <source>
        <dbReference type="ARBA" id="ARBA00022448"/>
    </source>
</evidence>
<dbReference type="PIRSF" id="PIRSF006470">
    <property type="entry name" value="DctB"/>
    <property type="match status" value="1"/>
</dbReference>
<organism evidence="6 7">
    <name type="scientific">Halalkalibacter oceani</name>
    <dbReference type="NCBI Taxonomy" id="1653776"/>
    <lineage>
        <taxon>Bacteria</taxon>
        <taxon>Bacillati</taxon>
        <taxon>Bacillota</taxon>
        <taxon>Bacilli</taxon>
        <taxon>Bacillales</taxon>
        <taxon>Bacillaceae</taxon>
        <taxon>Halalkalibacter</taxon>
    </lineage>
</organism>
<dbReference type="GO" id="GO:0030288">
    <property type="term" value="C:outer membrane-bounded periplasmic space"/>
    <property type="evidence" value="ECO:0007669"/>
    <property type="project" value="InterPro"/>
</dbReference>
<proteinExistence type="inferred from homology"/>
<dbReference type="InterPro" id="IPR004682">
    <property type="entry name" value="TRAP_DctP"/>
</dbReference>
<evidence type="ECO:0000256" key="5">
    <source>
        <dbReference type="SAM" id="SignalP"/>
    </source>
</evidence>
<keyword evidence="7" id="KW-1185">Reference proteome</keyword>
<accession>A0A9X2DSL9</accession>
<dbReference type="InterPro" id="IPR018389">
    <property type="entry name" value="DctP_fam"/>
</dbReference>
<comment type="caution">
    <text evidence="6">The sequence shown here is derived from an EMBL/GenBank/DDBJ whole genome shotgun (WGS) entry which is preliminary data.</text>
</comment>
<keyword evidence="3 5" id="KW-0732">Signal</keyword>
<evidence type="ECO:0000256" key="4">
    <source>
        <dbReference type="SAM" id="MobiDB-lite"/>
    </source>
</evidence>
<feature type="chain" id="PRO_5040836495" evidence="5">
    <location>
        <begin position="21"/>
        <end position="359"/>
    </location>
</feature>
<feature type="signal peptide" evidence="5">
    <location>
        <begin position="1"/>
        <end position="20"/>
    </location>
</feature>
<dbReference type="PROSITE" id="PS51257">
    <property type="entry name" value="PROKAR_LIPOPROTEIN"/>
    <property type="match status" value="1"/>
</dbReference>
<evidence type="ECO:0000313" key="7">
    <source>
        <dbReference type="Proteomes" id="UP001139179"/>
    </source>
</evidence>
<dbReference type="NCBIfam" id="TIGR00787">
    <property type="entry name" value="dctP"/>
    <property type="match status" value="1"/>
</dbReference>
<dbReference type="PANTHER" id="PTHR33376">
    <property type="match status" value="1"/>
</dbReference>
<comment type="similarity">
    <text evidence="1">Belongs to the bacterial solute-binding protein 7 family.</text>
</comment>
<evidence type="ECO:0000256" key="3">
    <source>
        <dbReference type="ARBA" id="ARBA00022729"/>
    </source>
</evidence>
<gene>
    <name evidence="6" type="ORF">M3202_12090</name>
</gene>